<dbReference type="AlphaFoldDB" id="A0ABD1XUM0"/>
<evidence type="ECO:0000313" key="3">
    <source>
        <dbReference type="Proteomes" id="UP001605036"/>
    </source>
</evidence>
<dbReference type="Proteomes" id="UP001605036">
    <property type="component" value="Unassembled WGS sequence"/>
</dbReference>
<protein>
    <submittedName>
        <fullName evidence="2">Uncharacterized protein</fullName>
    </submittedName>
</protein>
<accession>A0ABD1XUM0</accession>
<dbReference type="EMBL" id="JBHFFA010000007">
    <property type="protein sequence ID" value="KAL2612651.1"/>
    <property type="molecule type" value="Genomic_DNA"/>
</dbReference>
<keyword evidence="3" id="KW-1185">Reference proteome</keyword>
<feature type="compositionally biased region" description="Basic and acidic residues" evidence="1">
    <location>
        <begin position="55"/>
        <end position="65"/>
    </location>
</feature>
<evidence type="ECO:0000256" key="1">
    <source>
        <dbReference type="SAM" id="MobiDB-lite"/>
    </source>
</evidence>
<feature type="compositionally biased region" description="Polar residues" evidence="1">
    <location>
        <begin position="10"/>
        <end position="26"/>
    </location>
</feature>
<comment type="caution">
    <text evidence="2">The sequence shown here is derived from an EMBL/GenBank/DDBJ whole genome shotgun (WGS) entry which is preliminary data.</text>
</comment>
<gene>
    <name evidence="2" type="ORF">R1flu_024343</name>
</gene>
<name>A0ABD1XUM0_9MARC</name>
<organism evidence="2 3">
    <name type="scientific">Riccia fluitans</name>
    <dbReference type="NCBI Taxonomy" id="41844"/>
    <lineage>
        <taxon>Eukaryota</taxon>
        <taxon>Viridiplantae</taxon>
        <taxon>Streptophyta</taxon>
        <taxon>Embryophyta</taxon>
        <taxon>Marchantiophyta</taxon>
        <taxon>Marchantiopsida</taxon>
        <taxon>Marchantiidae</taxon>
        <taxon>Marchantiales</taxon>
        <taxon>Ricciaceae</taxon>
        <taxon>Riccia</taxon>
    </lineage>
</organism>
<reference evidence="2 3" key="1">
    <citation type="submission" date="2024-09" db="EMBL/GenBank/DDBJ databases">
        <title>Chromosome-scale assembly of Riccia fluitans.</title>
        <authorList>
            <person name="Paukszto L."/>
            <person name="Sawicki J."/>
            <person name="Karawczyk K."/>
            <person name="Piernik-Szablinska J."/>
            <person name="Szczecinska M."/>
            <person name="Mazdziarz M."/>
        </authorList>
    </citation>
    <scope>NUCLEOTIDE SEQUENCE [LARGE SCALE GENOMIC DNA]</scope>
    <source>
        <strain evidence="2">Rf_01</strain>
        <tissue evidence="2">Aerial parts of the thallus</tissue>
    </source>
</reference>
<proteinExistence type="predicted"/>
<sequence length="83" mass="9568">MANEYLATADMQSSEHSSEQEPTSPRNYIVKHGESSTNRQSRRRNKNAKGLIGEDVNKEAAKMQRDQSTWTQRNPIKEHRMPP</sequence>
<evidence type="ECO:0000313" key="2">
    <source>
        <dbReference type="EMBL" id="KAL2612651.1"/>
    </source>
</evidence>
<feature type="region of interest" description="Disordered" evidence="1">
    <location>
        <begin position="1"/>
        <end position="83"/>
    </location>
</feature>